<comment type="caution">
    <text evidence="1">The sequence shown here is derived from an EMBL/GenBank/DDBJ whole genome shotgun (WGS) entry which is preliminary data.</text>
</comment>
<dbReference type="EMBL" id="BART01032717">
    <property type="protein sequence ID" value="GAH13961.1"/>
    <property type="molecule type" value="Genomic_DNA"/>
</dbReference>
<organism evidence="1">
    <name type="scientific">marine sediment metagenome</name>
    <dbReference type="NCBI Taxonomy" id="412755"/>
    <lineage>
        <taxon>unclassified sequences</taxon>
        <taxon>metagenomes</taxon>
        <taxon>ecological metagenomes</taxon>
    </lineage>
</organism>
<name>X1CZK9_9ZZZZ</name>
<sequence length="74" mass="9158">MGIVIVFRKTPKDIVKWEIIIRIEKWILVFRRWGILLWRPSPLIFYYLNWRNPYTRELKFTAGIMSYAKRKEAK</sequence>
<gene>
    <name evidence="1" type="ORF">S01H4_56461</name>
</gene>
<protein>
    <submittedName>
        <fullName evidence="1">Uncharacterized protein</fullName>
    </submittedName>
</protein>
<reference evidence="1" key="1">
    <citation type="journal article" date="2014" name="Front. Microbiol.">
        <title>High frequency of phylogenetically diverse reductive dehalogenase-homologous genes in deep subseafloor sedimentary metagenomes.</title>
        <authorList>
            <person name="Kawai M."/>
            <person name="Futagami T."/>
            <person name="Toyoda A."/>
            <person name="Takaki Y."/>
            <person name="Nishi S."/>
            <person name="Hori S."/>
            <person name="Arai W."/>
            <person name="Tsubouchi T."/>
            <person name="Morono Y."/>
            <person name="Uchiyama I."/>
            <person name="Ito T."/>
            <person name="Fujiyama A."/>
            <person name="Inagaki F."/>
            <person name="Takami H."/>
        </authorList>
    </citation>
    <scope>NUCLEOTIDE SEQUENCE</scope>
    <source>
        <strain evidence="1">Expedition CK06-06</strain>
    </source>
</reference>
<dbReference type="AlphaFoldDB" id="X1CZK9"/>
<proteinExistence type="predicted"/>
<evidence type="ECO:0000313" key="1">
    <source>
        <dbReference type="EMBL" id="GAH13961.1"/>
    </source>
</evidence>
<accession>X1CZK9</accession>